<evidence type="ECO:0000313" key="3">
    <source>
        <dbReference type="EMBL" id="RKP40010.1"/>
    </source>
</evidence>
<evidence type="ECO:0000256" key="1">
    <source>
        <dbReference type="SAM" id="SignalP"/>
    </source>
</evidence>
<sequence length="234" mass="23806">MVSPTRILFVALASCLSAASAHFALAPSTVASNSSGLVAVRVGHGCDGAATTAVTVLIPVGITSVRPSYVPGWNTTITTRPSSATSANTFTDNISKQTYTGGNGLAASATTAAASSGHQHRRATAEDTTVDTITWSGGNIPDDAYFDFFMKLTTPAAETTLYFPVIQVCGDNSSDWFETAATTSGTMEYPVPTLKITAAQASSVSAGVLSTLPSGAMVATAIAASLFSLHLVSA</sequence>
<accession>A0A4Q0A426</accession>
<feature type="domain" description="YncI copper-binding" evidence="2">
    <location>
        <begin position="118"/>
        <end position="196"/>
    </location>
</feature>
<dbReference type="STRING" id="215637.A0A4Q0A426"/>
<evidence type="ECO:0000313" key="4">
    <source>
        <dbReference type="Proteomes" id="UP000268162"/>
    </source>
</evidence>
<dbReference type="CDD" id="cd08545">
    <property type="entry name" value="YcnI_like"/>
    <property type="match status" value="1"/>
</dbReference>
<dbReference type="InterPro" id="IPR012533">
    <property type="entry name" value="YcnI-copper_dom"/>
</dbReference>
<dbReference type="InterPro" id="IPR038507">
    <property type="entry name" value="YcnI-like_sf"/>
</dbReference>
<dbReference type="Pfam" id="PF07987">
    <property type="entry name" value="DUF1775"/>
    <property type="match status" value="2"/>
</dbReference>
<dbReference type="Proteomes" id="UP000268162">
    <property type="component" value="Unassembled WGS sequence"/>
</dbReference>
<keyword evidence="1" id="KW-0732">Signal</keyword>
<dbReference type="EMBL" id="ML002230">
    <property type="protein sequence ID" value="RKP40010.1"/>
    <property type="molecule type" value="Genomic_DNA"/>
</dbReference>
<feature type="signal peptide" evidence="1">
    <location>
        <begin position="1"/>
        <end position="21"/>
    </location>
</feature>
<dbReference type="Gene3D" id="2.60.40.2230">
    <property type="entry name" value="Uncharacterised protein YcnI-like PF07987, DUF1775"/>
    <property type="match status" value="1"/>
</dbReference>
<gene>
    <name evidence="3" type="ORF">BJ085DRAFT_31021</name>
</gene>
<feature type="chain" id="PRO_5020357211" description="YncI copper-binding domain-containing protein" evidence="1">
    <location>
        <begin position="22"/>
        <end position="234"/>
    </location>
</feature>
<organism evidence="3 4">
    <name type="scientific">Dimargaris cristalligena</name>
    <dbReference type="NCBI Taxonomy" id="215637"/>
    <lineage>
        <taxon>Eukaryota</taxon>
        <taxon>Fungi</taxon>
        <taxon>Fungi incertae sedis</taxon>
        <taxon>Zoopagomycota</taxon>
        <taxon>Kickxellomycotina</taxon>
        <taxon>Dimargaritomycetes</taxon>
        <taxon>Dimargaritales</taxon>
        <taxon>Dimargaritaceae</taxon>
        <taxon>Dimargaris</taxon>
    </lineage>
</organism>
<reference evidence="4" key="1">
    <citation type="journal article" date="2018" name="Nat. Microbiol.">
        <title>Leveraging single-cell genomics to expand the fungal tree of life.</title>
        <authorList>
            <person name="Ahrendt S.R."/>
            <person name="Quandt C.A."/>
            <person name="Ciobanu D."/>
            <person name="Clum A."/>
            <person name="Salamov A."/>
            <person name="Andreopoulos B."/>
            <person name="Cheng J.F."/>
            <person name="Woyke T."/>
            <person name="Pelin A."/>
            <person name="Henrissat B."/>
            <person name="Reynolds N.K."/>
            <person name="Benny G.L."/>
            <person name="Smith M.E."/>
            <person name="James T.Y."/>
            <person name="Grigoriev I.V."/>
        </authorList>
    </citation>
    <scope>NUCLEOTIDE SEQUENCE [LARGE SCALE GENOMIC DNA]</scope>
    <source>
        <strain evidence="4">RSA 468</strain>
    </source>
</reference>
<evidence type="ECO:0000259" key="2">
    <source>
        <dbReference type="Pfam" id="PF07987"/>
    </source>
</evidence>
<protein>
    <recommendedName>
        <fullName evidence="2">YncI copper-binding domain-containing protein</fullName>
    </recommendedName>
</protein>
<proteinExistence type="predicted"/>
<dbReference type="AlphaFoldDB" id="A0A4Q0A426"/>
<keyword evidence="4" id="KW-1185">Reference proteome</keyword>
<feature type="domain" description="YncI copper-binding" evidence="2">
    <location>
        <begin position="22"/>
        <end position="106"/>
    </location>
</feature>
<name>A0A4Q0A426_9FUNG</name>
<dbReference type="OrthoDB" id="4234at2759"/>